<sequence length="49" mass="5352">MEITIKGEAKEIAALVLAVQERRVMDDLASDIAIRLQAALGQSEPVYQP</sequence>
<proteinExistence type="predicted"/>
<reference evidence="1" key="1">
    <citation type="journal article" date="2021" name="Proc. Natl. Acad. Sci. U.S.A.">
        <title>A Catalog of Tens of Thousands of Viruses from Human Metagenomes Reveals Hidden Associations with Chronic Diseases.</title>
        <authorList>
            <person name="Tisza M.J."/>
            <person name="Buck C.B."/>
        </authorList>
    </citation>
    <scope>NUCLEOTIDE SEQUENCE</scope>
    <source>
        <strain evidence="1">CtFPV4</strain>
    </source>
</reference>
<evidence type="ECO:0000313" key="1">
    <source>
        <dbReference type="EMBL" id="DAF51082.1"/>
    </source>
</evidence>
<organism evidence="1">
    <name type="scientific">Siphoviridae sp. ctFPV4</name>
    <dbReference type="NCBI Taxonomy" id="2827819"/>
    <lineage>
        <taxon>Viruses</taxon>
        <taxon>Duplodnaviria</taxon>
        <taxon>Heunggongvirae</taxon>
        <taxon>Uroviricota</taxon>
        <taxon>Caudoviricetes</taxon>
    </lineage>
</organism>
<dbReference type="EMBL" id="BK032609">
    <property type="protein sequence ID" value="DAF51082.1"/>
    <property type="molecule type" value="Genomic_DNA"/>
</dbReference>
<protein>
    <submittedName>
        <fullName evidence="1">Uncharacterized protein</fullName>
    </submittedName>
</protein>
<accession>A0A8S5SKJ9</accession>
<name>A0A8S5SKJ9_9CAUD</name>